<feature type="domain" description="HTH tetR-type" evidence="6">
    <location>
        <begin position="24"/>
        <end position="84"/>
    </location>
</feature>
<keyword evidence="2 4" id="KW-0238">DNA-binding</keyword>
<evidence type="ECO:0000256" key="1">
    <source>
        <dbReference type="ARBA" id="ARBA00023015"/>
    </source>
</evidence>
<name>A0A1C6T5D7_9ACTN</name>
<feature type="DNA-binding region" description="H-T-H motif" evidence="4">
    <location>
        <begin position="47"/>
        <end position="66"/>
    </location>
</feature>
<dbReference type="Gene3D" id="1.10.357.10">
    <property type="entry name" value="Tetracycline Repressor, domain 2"/>
    <property type="match status" value="1"/>
</dbReference>
<dbReference type="GO" id="GO:0045892">
    <property type="term" value="P:negative regulation of DNA-templated transcription"/>
    <property type="evidence" value="ECO:0007669"/>
    <property type="project" value="UniProtKB-ARBA"/>
</dbReference>
<dbReference type="FunFam" id="1.10.10.60:FF:000141">
    <property type="entry name" value="TetR family transcriptional regulator"/>
    <property type="match status" value="1"/>
</dbReference>
<dbReference type="EMBL" id="FMHT01000003">
    <property type="protein sequence ID" value="SCL36625.1"/>
    <property type="molecule type" value="Genomic_DNA"/>
</dbReference>
<dbReference type="InterPro" id="IPR009057">
    <property type="entry name" value="Homeodomain-like_sf"/>
</dbReference>
<dbReference type="InterPro" id="IPR050109">
    <property type="entry name" value="HTH-type_TetR-like_transc_reg"/>
</dbReference>
<evidence type="ECO:0000256" key="4">
    <source>
        <dbReference type="PROSITE-ProRule" id="PRU00335"/>
    </source>
</evidence>
<dbReference type="SUPFAM" id="SSF46689">
    <property type="entry name" value="Homeodomain-like"/>
    <property type="match status" value="1"/>
</dbReference>
<evidence type="ECO:0000313" key="8">
    <source>
        <dbReference type="Proteomes" id="UP000199699"/>
    </source>
</evidence>
<evidence type="ECO:0000259" key="6">
    <source>
        <dbReference type="PROSITE" id="PS50977"/>
    </source>
</evidence>
<dbReference type="InterPro" id="IPR023772">
    <property type="entry name" value="DNA-bd_HTH_TetR-type_CS"/>
</dbReference>
<dbReference type="InterPro" id="IPR001647">
    <property type="entry name" value="HTH_TetR"/>
</dbReference>
<dbReference type="PANTHER" id="PTHR30055:SF184">
    <property type="entry name" value="HTH-TYPE TRANSCRIPTIONAL REGULATOR ETHR"/>
    <property type="match status" value="1"/>
</dbReference>
<dbReference type="GO" id="GO:0000976">
    <property type="term" value="F:transcription cis-regulatory region binding"/>
    <property type="evidence" value="ECO:0007669"/>
    <property type="project" value="TreeGrafter"/>
</dbReference>
<accession>A0A1C6T5D7</accession>
<dbReference type="GO" id="GO:0003700">
    <property type="term" value="F:DNA-binding transcription factor activity"/>
    <property type="evidence" value="ECO:0007669"/>
    <property type="project" value="TreeGrafter"/>
</dbReference>
<dbReference type="OrthoDB" id="5242520at2"/>
<dbReference type="RefSeq" id="WP_091089478.1">
    <property type="nucleotide sequence ID" value="NZ_FMHT01000003.1"/>
</dbReference>
<dbReference type="AlphaFoldDB" id="A0A1C6T5D7"/>
<dbReference type="PRINTS" id="PR00455">
    <property type="entry name" value="HTHTETR"/>
</dbReference>
<dbReference type="InterPro" id="IPR049397">
    <property type="entry name" value="EthR_C"/>
</dbReference>
<organism evidence="7 8">
    <name type="scientific">Micromonospora nigra</name>
    <dbReference type="NCBI Taxonomy" id="145857"/>
    <lineage>
        <taxon>Bacteria</taxon>
        <taxon>Bacillati</taxon>
        <taxon>Actinomycetota</taxon>
        <taxon>Actinomycetes</taxon>
        <taxon>Micromonosporales</taxon>
        <taxon>Micromonosporaceae</taxon>
        <taxon>Micromonospora</taxon>
    </lineage>
</organism>
<dbReference type="Proteomes" id="UP000199699">
    <property type="component" value="Unassembled WGS sequence"/>
</dbReference>
<dbReference type="PANTHER" id="PTHR30055">
    <property type="entry name" value="HTH-TYPE TRANSCRIPTIONAL REGULATOR RUTR"/>
    <property type="match status" value="1"/>
</dbReference>
<gene>
    <name evidence="7" type="ORF">GA0070616_5536</name>
</gene>
<feature type="region of interest" description="Disordered" evidence="5">
    <location>
        <begin position="1"/>
        <end position="26"/>
    </location>
</feature>
<sequence>MTPARTAPRDANPRGRRAARSAGDERESAILATAERLLAERSFAEISIDDLARGAGISRPTFYFYFPSKDAVLLTLLDRVTEEADAAAGDVLDRLAEDPRARWRELIGRFHETFGAHRAVVLACAQVRGTNAEVRRLWATVLERWVQAITTAVEAERRRGAAPAGLPARDLAIALNSMNERVWYATFAGDGPAVADADVVDVLLDVWLASIYRDTTAPPAAGTGQIVSPGDRYR</sequence>
<keyword evidence="8" id="KW-1185">Reference proteome</keyword>
<evidence type="ECO:0000256" key="2">
    <source>
        <dbReference type="ARBA" id="ARBA00023125"/>
    </source>
</evidence>
<keyword evidence="3" id="KW-0804">Transcription</keyword>
<protein>
    <submittedName>
        <fullName evidence="7">Transcriptional regulator, TetR family</fullName>
    </submittedName>
</protein>
<evidence type="ECO:0000256" key="5">
    <source>
        <dbReference type="SAM" id="MobiDB-lite"/>
    </source>
</evidence>
<dbReference type="SUPFAM" id="SSF48498">
    <property type="entry name" value="Tetracyclin repressor-like, C-terminal domain"/>
    <property type="match status" value="1"/>
</dbReference>
<keyword evidence="1" id="KW-0805">Transcription regulation</keyword>
<evidence type="ECO:0000256" key="3">
    <source>
        <dbReference type="ARBA" id="ARBA00023163"/>
    </source>
</evidence>
<dbReference type="Pfam" id="PF21313">
    <property type="entry name" value="EthR_C"/>
    <property type="match status" value="1"/>
</dbReference>
<dbReference type="Pfam" id="PF00440">
    <property type="entry name" value="TetR_N"/>
    <property type="match status" value="1"/>
</dbReference>
<proteinExistence type="predicted"/>
<reference evidence="7 8" key="1">
    <citation type="submission" date="2016-06" db="EMBL/GenBank/DDBJ databases">
        <authorList>
            <person name="Kjaerup R.B."/>
            <person name="Dalgaard T.S."/>
            <person name="Juul-Madsen H.R."/>
        </authorList>
    </citation>
    <scope>NUCLEOTIDE SEQUENCE [LARGE SCALE GENOMIC DNA]</scope>
    <source>
        <strain evidence="7 8">DSM 43818</strain>
    </source>
</reference>
<dbReference type="Gene3D" id="1.10.10.60">
    <property type="entry name" value="Homeodomain-like"/>
    <property type="match status" value="1"/>
</dbReference>
<dbReference type="PROSITE" id="PS50977">
    <property type="entry name" value="HTH_TETR_2"/>
    <property type="match status" value="1"/>
</dbReference>
<dbReference type="InterPro" id="IPR036271">
    <property type="entry name" value="Tet_transcr_reg_TetR-rel_C_sf"/>
</dbReference>
<dbReference type="STRING" id="145857.GA0070616_5536"/>
<evidence type="ECO:0000313" key="7">
    <source>
        <dbReference type="EMBL" id="SCL36625.1"/>
    </source>
</evidence>
<dbReference type="PROSITE" id="PS01081">
    <property type="entry name" value="HTH_TETR_1"/>
    <property type="match status" value="1"/>
</dbReference>